<reference evidence="12" key="1">
    <citation type="submission" date="2022-07" db="EMBL/GenBank/DDBJ databases">
        <authorList>
            <person name="Trinca V."/>
            <person name="Uliana J.V.C."/>
            <person name="Torres T.T."/>
            <person name="Ward R.J."/>
            <person name="Monesi N."/>
        </authorList>
    </citation>
    <scope>NUCLEOTIDE SEQUENCE</scope>
    <source>
        <strain evidence="12">HSMRA1968</strain>
        <tissue evidence="12">Whole embryos</tissue>
    </source>
</reference>
<dbReference type="FunFam" id="3.20.20.140:FF:000017">
    <property type="entry name" value="Adenosine deaminase 2"/>
    <property type="match status" value="1"/>
</dbReference>
<dbReference type="GO" id="GO:0006154">
    <property type="term" value="P:adenosine catabolic process"/>
    <property type="evidence" value="ECO:0007669"/>
    <property type="project" value="InterPro"/>
</dbReference>
<name>A0A9Q0N686_9DIPT</name>
<keyword evidence="7" id="KW-0479">Metal-binding</keyword>
<dbReference type="InterPro" id="IPR001365">
    <property type="entry name" value="A_deaminase_dom"/>
</dbReference>
<dbReference type="EC" id="3.5.4.4" evidence="4"/>
<feature type="domain" description="Adenosine deaminase" evidence="11">
    <location>
        <begin position="9"/>
        <end position="265"/>
    </location>
</feature>
<keyword evidence="13" id="KW-1185">Reference proteome</keyword>
<accession>A0A9Q0N686</accession>
<comment type="catalytic activity">
    <reaction evidence="10">
        <text>adenosine + H2O + H(+) = inosine + NH4(+)</text>
        <dbReference type="Rhea" id="RHEA:24408"/>
        <dbReference type="ChEBI" id="CHEBI:15377"/>
        <dbReference type="ChEBI" id="CHEBI:15378"/>
        <dbReference type="ChEBI" id="CHEBI:16335"/>
        <dbReference type="ChEBI" id="CHEBI:17596"/>
        <dbReference type="ChEBI" id="CHEBI:28938"/>
        <dbReference type="EC" id="3.5.4.4"/>
    </reaction>
</comment>
<evidence type="ECO:0000256" key="4">
    <source>
        <dbReference type="ARBA" id="ARBA00012784"/>
    </source>
</evidence>
<proteinExistence type="inferred from homology"/>
<dbReference type="Gene3D" id="3.20.20.140">
    <property type="entry name" value="Metal-dependent hydrolases"/>
    <property type="match status" value="1"/>
</dbReference>
<evidence type="ECO:0000256" key="3">
    <source>
        <dbReference type="ARBA" id="ARBA00006083"/>
    </source>
</evidence>
<dbReference type="InterPro" id="IPR006331">
    <property type="entry name" value="ADGF"/>
</dbReference>
<evidence type="ECO:0000313" key="12">
    <source>
        <dbReference type="EMBL" id="KAJ6643952.1"/>
    </source>
</evidence>
<keyword evidence="8" id="KW-0732">Signal</keyword>
<keyword evidence="6" id="KW-0964">Secreted</keyword>
<keyword evidence="9" id="KW-0378">Hydrolase</keyword>
<sequence>MTKEYYKQALKEMLQDGVQYLELRVLLPPVYDLDGKIYSYVERIQLYVDGLNEFKAEHPDFIGSKFIFAPLKAVPEQTISEYIDIMTDLQRKFPEYIAGFDLVGQEDKAPYLVDLAEKLLQIPEDIQFFYHAGETNWFGSIDENLVDAIMLGSKRIGHGYALSKHPLLLKMVKERGIAVEINPISNQVLKLVDDIRNHPAAVYFSQNIPLIISSDDPSFWGASPLSHDFYMAFLGIASKRSDLRTLKKLATNSIKYSSLNKQEKEIAFSKWQAKWDRFIEEVIAES</sequence>
<evidence type="ECO:0000256" key="5">
    <source>
        <dbReference type="ARBA" id="ARBA00018099"/>
    </source>
</evidence>
<dbReference type="GO" id="GO:0046872">
    <property type="term" value="F:metal ion binding"/>
    <property type="evidence" value="ECO:0007669"/>
    <property type="project" value="UniProtKB-KW"/>
</dbReference>
<dbReference type="Pfam" id="PF00962">
    <property type="entry name" value="A_deaminase"/>
    <property type="match status" value="1"/>
</dbReference>
<protein>
    <recommendedName>
        <fullName evidence="5">Adenosine deaminase</fullName>
        <ecNumber evidence="4">3.5.4.4</ecNumber>
    </recommendedName>
</protein>
<evidence type="ECO:0000256" key="8">
    <source>
        <dbReference type="ARBA" id="ARBA00022729"/>
    </source>
</evidence>
<evidence type="ECO:0000256" key="9">
    <source>
        <dbReference type="ARBA" id="ARBA00022801"/>
    </source>
</evidence>
<dbReference type="PANTHER" id="PTHR11409">
    <property type="entry name" value="ADENOSINE DEAMINASE"/>
    <property type="match status" value="1"/>
</dbReference>
<evidence type="ECO:0000256" key="6">
    <source>
        <dbReference type="ARBA" id="ARBA00022525"/>
    </source>
</evidence>
<comment type="similarity">
    <text evidence="3">Belongs to the metallo-dependent hydrolases superfamily. Adenosine and AMP deaminases family. ADGF subfamily.</text>
</comment>
<dbReference type="EMBL" id="WJQU01000002">
    <property type="protein sequence ID" value="KAJ6643952.1"/>
    <property type="molecule type" value="Genomic_DNA"/>
</dbReference>
<dbReference type="GO" id="GO:0004000">
    <property type="term" value="F:adenosine deaminase activity"/>
    <property type="evidence" value="ECO:0007669"/>
    <property type="project" value="InterPro"/>
</dbReference>
<feature type="non-terminal residue" evidence="12">
    <location>
        <position position="286"/>
    </location>
</feature>
<evidence type="ECO:0000313" key="13">
    <source>
        <dbReference type="Proteomes" id="UP001151699"/>
    </source>
</evidence>
<dbReference type="Proteomes" id="UP001151699">
    <property type="component" value="Chromosome B"/>
</dbReference>
<evidence type="ECO:0000256" key="7">
    <source>
        <dbReference type="ARBA" id="ARBA00022723"/>
    </source>
</evidence>
<comment type="caution">
    <text evidence="12">The sequence shown here is derived from an EMBL/GenBank/DDBJ whole genome shotgun (WGS) entry which is preliminary data.</text>
</comment>
<dbReference type="AlphaFoldDB" id="A0A9Q0N686"/>
<dbReference type="InterPro" id="IPR032466">
    <property type="entry name" value="Metal_Hydrolase"/>
</dbReference>
<evidence type="ECO:0000256" key="1">
    <source>
        <dbReference type="ARBA" id="ARBA00001947"/>
    </source>
</evidence>
<gene>
    <name evidence="12" type="primary">ada2_1</name>
    <name evidence="12" type="ORF">Bhyg_08917</name>
</gene>
<evidence type="ECO:0000256" key="2">
    <source>
        <dbReference type="ARBA" id="ARBA00004613"/>
    </source>
</evidence>
<comment type="cofactor">
    <cofactor evidence="1">
        <name>Zn(2+)</name>
        <dbReference type="ChEBI" id="CHEBI:29105"/>
    </cofactor>
</comment>
<comment type="subcellular location">
    <subcellularLocation>
        <location evidence="2">Secreted</location>
    </subcellularLocation>
</comment>
<organism evidence="12 13">
    <name type="scientific">Pseudolycoriella hygida</name>
    <dbReference type="NCBI Taxonomy" id="35572"/>
    <lineage>
        <taxon>Eukaryota</taxon>
        <taxon>Metazoa</taxon>
        <taxon>Ecdysozoa</taxon>
        <taxon>Arthropoda</taxon>
        <taxon>Hexapoda</taxon>
        <taxon>Insecta</taxon>
        <taxon>Pterygota</taxon>
        <taxon>Neoptera</taxon>
        <taxon>Endopterygota</taxon>
        <taxon>Diptera</taxon>
        <taxon>Nematocera</taxon>
        <taxon>Sciaroidea</taxon>
        <taxon>Sciaridae</taxon>
        <taxon>Pseudolycoriella</taxon>
    </lineage>
</organism>
<dbReference type="GO" id="GO:0046103">
    <property type="term" value="P:inosine biosynthetic process"/>
    <property type="evidence" value="ECO:0007669"/>
    <property type="project" value="TreeGrafter"/>
</dbReference>
<dbReference type="SUPFAM" id="SSF51556">
    <property type="entry name" value="Metallo-dependent hydrolases"/>
    <property type="match status" value="1"/>
</dbReference>
<dbReference type="OrthoDB" id="7202371at2759"/>
<dbReference type="GO" id="GO:0005615">
    <property type="term" value="C:extracellular space"/>
    <property type="evidence" value="ECO:0007669"/>
    <property type="project" value="InterPro"/>
</dbReference>
<dbReference type="PANTHER" id="PTHR11409:SF39">
    <property type="entry name" value="ADENOSINE DEAMINASE 2"/>
    <property type="match status" value="1"/>
</dbReference>
<dbReference type="InterPro" id="IPR006330">
    <property type="entry name" value="Ado/ade_deaminase"/>
</dbReference>
<evidence type="ECO:0000256" key="10">
    <source>
        <dbReference type="ARBA" id="ARBA00047764"/>
    </source>
</evidence>
<evidence type="ECO:0000259" key="11">
    <source>
        <dbReference type="Pfam" id="PF00962"/>
    </source>
</evidence>
<dbReference type="NCBIfam" id="TIGR01431">
    <property type="entry name" value="adm_rel"/>
    <property type="match status" value="1"/>
</dbReference>